<comment type="function">
    <text evidence="10 11">The central subunit of the protein translocation channel SecYEG. Consists of two halves formed by TMs 1-5 and 6-10. These two domains form a lateral gate at the front which open onto the bilayer between TMs 2 and 7, and are clamped together by SecE at the back. The channel is closed by both a pore ring composed of hydrophobic SecY resides and a short helix (helix 2A) on the extracellular side of the membrane which forms a plug. The plug probably moves laterally to allow the channel to open. The ring and the pore may move independently.</text>
</comment>
<dbReference type="NCBIfam" id="TIGR00967">
    <property type="entry name" value="3a0501s007"/>
    <property type="match status" value="1"/>
</dbReference>
<dbReference type="AlphaFoldDB" id="A0A1T4L1S7"/>
<evidence type="ECO:0000256" key="6">
    <source>
        <dbReference type="ARBA" id="ARBA00022989"/>
    </source>
</evidence>
<dbReference type="PANTHER" id="PTHR10906">
    <property type="entry name" value="SECY/SEC61-ALPHA FAMILY MEMBER"/>
    <property type="match status" value="1"/>
</dbReference>
<comment type="subunit">
    <text evidence="10">Component of the Sec protein translocase complex. Heterotrimer consisting of SecY, SecE and SecG subunits. The heterotrimers can form oligomers, although 1 heterotrimer is thought to be able to translocate proteins. Interacts with the ribosome. Interacts with SecDF, and other proteins may be involved. Interacts with SecA.</text>
</comment>
<evidence type="ECO:0000313" key="14">
    <source>
        <dbReference type="EMBL" id="SJZ48674.1"/>
    </source>
</evidence>
<dbReference type="PRINTS" id="PR00303">
    <property type="entry name" value="SECYTRNLCASE"/>
</dbReference>
<dbReference type="PROSITE" id="PS00755">
    <property type="entry name" value="SECY_1"/>
    <property type="match status" value="1"/>
</dbReference>
<evidence type="ECO:0000256" key="13">
    <source>
        <dbReference type="RuleBase" id="RU004349"/>
    </source>
</evidence>
<accession>A0A1T4L1S7</accession>
<dbReference type="GO" id="GO:0043952">
    <property type="term" value="P:protein transport by the Sec complex"/>
    <property type="evidence" value="ECO:0007669"/>
    <property type="project" value="UniProtKB-UniRule"/>
</dbReference>
<evidence type="ECO:0000256" key="1">
    <source>
        <dbReference type="ARBA" id="ARBA00004141"/>
    </source>
</evidence>
<evidence type="ECO:0000256" key="5">
    <source>
        <dbReference type="ARBA" id="ARBA00022927"/>
    </source>
</evidence>
<dbReference type="GO" id="GO:0065002">
    <property type="term" value="P:intracellular protein transmembrane transport"/>
    <property type="evidence" value="ECO:0007669"/>
    <property type="project" value="UniProtKB-UniRule"/>
</dbReference>
<keyword evidence="10" id="KW-1003">Cell membrane</keyword>
<dbReference type="FunFam" id="1.10.3370.10:FF:000001">
    <property type="entry name" value="Preprotein translocase subunit SecY"/>
    <property type="match status" value="1"/>
</dbReference>
<feature type="transmembrane region" description="Helical" evidence="10">
    <location>
        <begin position="274"/>
        <end position="295"/>
    </location>
</feature>
<dbReference type="Pfam" id="PF00344">
    <property type="entry name" value="SecY"/>
    <property type="match status" value="1"/>
</dbReference>
<evidence type="ECO:0000256" key="2">
    <source>
        <dbReference type="ARBA" id="ARBA00005751"/>
    </source>
</evidence>
<keyword evidence="3 10" id="KW-0813">Transport</keyword>
<dbReference type="SUPFAM" id="SSF103491">
    <property type="entry name" value="Preprotein translocase SecY subunit"/>
    <property type="match status" value="1"/>
</dbReference>
<dbReference type="InterPro" id="IPR002208">
    <property type="entry name" value="SecY/SEC61-alpha"/>
</dbReference>
<keyword evidence="4 10" id="KW-0812">Transmembrane</keyword>
<evidence type="ECO:0000256" key="9">
    <source>
        <dbReference type="ARBA" id="ARBA00039733"/>
    </source>
</evidence>
<name>A0A1T4L1S7_9FIRM</name>
<evidence type="ECO:0000256" key="10">
    <source>
        <dbReference type="HAMAP-Rule" id="MF_01465"/>
    </source>
</evidence>
<evidence type="ECO:0000256" key="7">
    <source>
        <dbReference type="ARBA" id="ARBA00023010"/>
    </source>
</evidence>
<dbReference type="InterPro" id="IPR026593">
    <property type="entry name" value="SecY"/>
</dbReference>
<evidence type="ECO:0000256" key="11">
    <source>
        <dbReference type="RuleBase" id="RU000537"/>
    </source>
</evidence>
<dbReference type="STRING" id="290054.SAMN02745114_00719"/>
<keyword evidence="6 10" id="KW-1133">Transmembrane helix</keyword>
<feature type="transmembrane region" description="Helical" evidence="10">
    <location>
        <begin position="18"/>
        <end position="41"/>
    </location>
</feature>
<dbReference type="EMBL" id="FUWW01000006">
    <property type="protein sequence ID" value="SJZ48674.1"/>
    <property type="molecule type" value="Genomic_DNA"/>
</dbReference>
<feature type="transmembrane region" description="Helical" evidence="10">
    <location>
        <begin position="218"/>
        <end position="237"/>
    </location>
</feature>
<evidence type="ECO:0000256" key="3">
    <source>
        <dbReference type="ARBA" id="ARBA00022448"/>
    </source>
</evidence>
<gene>
    <name evidence="10" type="primary">secY</name>
    <name evidence="14" type="ORF">SAMN02745114_00719</name>
</gene>
<feature type="transmembrane region" description="Helical" evidence="10">
    <location>
        <begin position="185"/>
        <end position="206"/>
    </location>
</feature>
<protein>
    <recommendedName>
        <fullName evidence="9 10">Protein translocase subunit SecY</fullName>
    </recommendedName>
</protein>
<feature type="transmembrane region" description="Helical" evidence="10">
    <location>
        <begin position="53"/>
        <end position="72"/>
    </location>
</feature>
<keyword evidence="5 10" id="KW-0653">Protein transport</keyword>
<dbReference type="PIRSF" id="PIRSF004557">
    <property type="entry name" value="SecY"/>
    <property type="match status" value="1"/>
</dbReference>
<comment type="similarity">
    <text evidence="2 10 13">Belongs to the SecY/SEC61-alpha family.</text>
</comment>
<dbReference type="Proteomes" id="UP000190657">
    <property type="component" value="Unassembled WGS sequence"/>
</dbReference>
<dbReference type="PROSITE" id="PS00756">
    <property type="entry name" value="SECY_2"/>
    <property type="match status" value="1"/>
</dbReference>
<dbReference type="OrthoDB" id="9809248at2"/>
<feature type="transmembrane region" description="Helical" evidence="10">
    <location>
        <begin position="374"/>
        <end position="395"/>
    </location>
</feature>
<dbReference type="HAMAP" id="MF_01465">
    <property type="entry name" value="SecY"/>
    <property type="match status" value="1"/>
</dbReference>
<sequence length="450" mass="49768">MIKTIINAFKIQEIRKKLLFTAFIILIFRIGSVIPVPFVNIVDEIDVGKGNTIMTYLSLMTGSAFTYGTIFAMSITPYINSSIIIQLLAVAIPALENLQKEGEEGRKKITAITRFLTVALGLLQSLAYFFYLRANSLLATDASGAAYTGFDAVFQAVVIIAVLTAGTAVIMWLGEQISIQGIGNGISIILFAGIASRFPTIIKQLFQYISTGRTVYKVLVPVVCVVFVLMIAYIVLLDNAERRVPIQYAKRVVGRKMYGGQNTHMPIKVNMSGVLPIIFASSILSLPGTVQMFLSSSKYEGTFWEKFFKAFQSDSWWYAGMYFILIIFFAYFYSTIQYNPIEMANNLRKNNGVIPGIRPGRPTSDYILRIISRLTLIGALMISVVALFPIIWSLICDAAIKPLTDAPDTTGGMSITMGGTSLIILVGVALETVRQLESQMVMRHYKGFLD</sequence>
<feature type="transmembrane region" description="Helical" evidence="10">
    <location>
        <begin position="115"/>
        <end position="132"/>
    </location>
</feature>
<dbReference type="RefSeq" id="WP_078768210.1">
    <property type="nucleotide sequence ID" value="NZ_FUWW01000006.1"/>
</dbReference>
<evidence type="ECO:0000313" key="15">
    <source>
        <dbReference type="Proteomes" id="UP000190657"/>
    </source>
</evidence>
<feature type="transmembrane region" description="Helical" evidence="10">
    <location>
        <begin position="415"/>
        <end position="433"/>
    </location>
</feature>
<keyword evidence="15" id="KW-1185">Reference proteome</keyword>
<organism evidence="14 15">
    <name type="scientific">Eubacterium coprostanoligenes</name>
    <dbReference type="NCBI Taxonomy" id="290054"/>
    <lineage>
        <taxon>Bacteria</taxon>
        <taxon>Bacillati</taxon>
        <taxon>Bacillota</taxon>
        <taxon>Clostridia</taxon>
        <taxon>Eubacteriales</taxon>
        <taxon>Eubacteriaceae</taxon>
        <taxon>Eubacterium</taxon>
    </lineage>
</organism>
<dbReference type="Gene3D" id="1.10.3370.10">
    <property type="entry name" value="SecY subunit domain"/>
    <property type="match status" value="1"/>
</dbReference>
<feature type="transmembrane region" description="Helical" evidence="10">
    <location>
        <begin position="152"/>
        <end position="173"/>
    </location>
</feature>
<dbReference type="InterPro" id="IPR030659">
    <property type="entry name" value="SecY_CS"/>
</dbReference>
<evidence type="ECO:0000256" key="4">
    <source>
        <dbReference type="ARBA" id="ARBA00022692"/>
    </source>
</evidence>
<dbReference type="GO" id="GO:0005886">
    <property type="term" value="C:plasma membrane"/>
    <property type="evidence" value="ECO:0007669"/>
    <property type="project" value="UniProtKB-SubCell"/>
</dbReference>
<keyword evidence="8 10" id="KW-0472">Membrane</keyword>
<dbReference type="GO" id="GO:0006605">
    <property type="term" value="P:protein targeting"/>
    <property type="evidence" value="ECO:0007669"/>
    <property type="project" value="UniProtKB-UniRule"/>
</dbReference>
<keyword evidence="7 10" id="KW-0811">Translocation</keyword>
<evidence type="ECO:0000256" key="12">
    <source>
        <dbReference type="RuleBase" id="RU003484"/>
    </source>
</evidence>
<evidence type="ECO:0000256" key="8">
    <source>
        <dbReference type="ARBA" id="ARBA00023136"/>
    </source>
</evidence>
<reference evidence="14 15" key="1">
    <citation type="submission" date="2017-02" db="EMBL/GenBank/DDBJ databases">
        <authorList>
            <person name="Peterson S.W."/>
        </authorList>
    </citation>
    <scope>NUCLEOTIDE SEQUENCE [LARGE SCALE GENOMIC DNA]</scope>
    <source>
        <strain evidence="14 15">ATCC 51222</strain>
    </source>
</reference>
<feature type="transmembrane region" description="Helical" evidence="10">
    <location>
        <begin position="315"/>
        <end position="333"/>
    </location>
</feature>
<comment type="subcellular location">
    <subcellularLocation>
        <location evidence="10">Cell membrane</location>
        <topology evidence="10">Multi-pass membrane protein</topology>
    </subcellularLocation>
    <subcellularLocation>
        <location evidence="1 12">Membrane</location>
        <topology evidence="1 12">Multi-pass membrane protein</topology>
    </subcellularLocation>
</comment>
<dbReference type="InterPro" id="IPR023201">
    <property type="entry name" value="SecY_dom_sf"/>
</dbReference>
<proteinExistence type="inferred from homology"/>